<organism evidence="3 4">
    <name type="scientific">Helianthus annuus</name>
    <name type="common">Common sunflower</name>
    <dbReference type="NCBI Taxonomy" id="4232"/>
    <lineage>
        <taxon>Eukaryota</taxon>
        <taxon>Viridiplantae</taxon>
        <taxon>Streptophyta</taxon>
        <taxon>Embryophyta</taxon>
        <taxon>Tracheophyta</taxon>
        <taxon>Spermatophyta</taxon>
        <taxon>Magnoliopsida</taxon>
        <taxon>eudicotyledons</taxon>
        <taxon>Gunneridae</taxon>
        <taxon>Pentapetalae</taxon>
        <taxon>asterids</taxon>
        <taxon>campanulids</taxon>
        <taxon>Asterales</taxon>
        <taxon>Asteraceae</taxon>
        <taxon>Asteroideae</taxon>
        <taxon>Heliantheae alliance</taxon>
        <taxon>Heliantheae</taxon>
        <taxon>Helianthus</taxon>
    </lineage>
</organism>
<keyword evidence="1" id="KW-0812">Transmembrane</keyword>
<reference evidence="3" key="2">
    <citation type="submission" date="2017-02" db="EMBL/GenBank/DDBJ databases">
        <title>Sunflower complete genome.</title>
        <authorList>
            <person name="Langlade N."/>
            <person name="Munos S."/>
        </authorList>
    </citation>
    <scope>NUCLEOTIDE SEQUENCE [LARGE SCALE GENOMIC DNA]</scope>
    <source>
        <tissue evidence="3">Leaves</tissue>
    </source>
</reference>
<evidence type="ECO:0000313" key="4">
    <source>
        <dbReference type="Proteomes" id="UP000215914"/>
    </source>
</evidence>
<protein>
    <submittedName>
        <fullName evidence="3">Uncharacterized protein</fullName>
    </submittedName>
</protein>
<evidence type="ECO:0000313" key="2">
    <source>
        <dbReference type="EMBL" id="KAF5766169.1"/>
    </source>
</evidence>
<dbReference type="EMBL" id="MNCJ02000330">
    <property type="protein sequence ID" value="KAF5766169.1"/>
    <property type="molecule type" value="Genomic_DNA"/>
</dbReference>
<feature type="transmembrane region" description="Helical" evidence="1">
    <location>
        <begin position="12"/>
        <end position="30"/>
    </location>
</feature>
<dbReference type="Gramene" id="mRNA:HanXRQr2_Chr15g0712141">
    <property type="protein sequence ID" value="CDS:HanXRQr2_Chr15g0712141.1"/>
    <property type="gene ID" value="HanXRQr2_Chr15g0712141"/>
</dbReference>
<sequence length="72" mass="8413">MEVLFSFPSHASFSHLFFLTVVVSISIFHSNCIFKFQTLKSSLLRFSYNRFFFLINPSSLSLSSVRHMIFII</sequence>
<keyword evidence="1" id="KW-0472">Membrane</keyword>
<reference evidence="2 4" key="1">
    <citation type="journal article" date="2017" name="Nature">
        <title>The sunflower genome provides insights into oil metabolism, flowering and Asterid evolution.</title>
        <authorList>
            <person name="Badouin H."/>
            <person name="Gouzy J."/>
            <person name="Grassa C.J."/>
            <person name="Murat F."/>
            <person name="Staton S.E."/>
            <person name="Cottret L."/>
            <person name="Lelandais-Briere C."/>
            <person name="Owens G.L."/>
            <person name="Carrere S."/>
            <person name="Mayjonade B."/>
            <person name="Legrand L."/>
            <person name="Gill N."/>
            <person name="Kane N.C."/>
            <person name="Bowers J.E."/>
            <person name="Hubner S."/>
            <person name="Bellec A."/>
            <person name="Berard A."/>
            <person name="Berges H."/>
            <person name="Blanchet N."/>
            <person name="Boniface M.C."/>
            <person name="Brunel D."/>
            <person name="Catrice O."/>
            <person name="Chaidir N."/>
            <person name="Claudel C."/>
            <person name="Donnadieu C."/>
            <person name="Faraut T."/>
            <person name="Fievet G."/>
            <person name="Helmstetter N."/>
            <person name="King M."/>
            <person name="Knapp S.J."/>
            <person name="Lai Z."/>
            <person name="Le Paslier M.C."/>
            <person name="Lippi Y."/>
            <person name="Lorenzon L."/>
            <person name="Mandel J.R."/>
            <person name="Marage G."/>
            <person name="Marchand G."/>
            <person name="Marquand E."/>
            <person name="Bret-Mestries E."/>
            <person name="Morien E."/>
            <person name="Nambeesan S."/>
            <person name="Nguyen T."/>
            <person name="Pegot-Espagnet P."/>
            <person name="Pouilly N."/>
            <person name="Raftis F."/>
            <person name="Sallet E."/>
            <person name="Schiex T."/>
            <person name="Thomas J."/>
            <person name="Vandecasteele C."/>
            <person name="Vares D."/>
            <person name="Vear F."/>
            <person name="Vautrin S."/>
            <person name="Crespi M."/>
            <person name="Mangin B."/>
            <person name="Burke J.M."/>
            <person name="Salse J."/>
            <person name="Munos S."/>
            <person name="Vincourt P."/>
            <person name="Rieseberg L.H."/>
            <person name="Langlade N.B."/>
        </authorList>
    </citation>
    <scope>NUCLEOTIDE SEQUENCE [LARGE SCALE GENOMIC DNA]</scope>
    <source>
        <strain evidence="4">cv. SF193</strain>
        <tissue evidence="2">Leaves</tissue>
    </source>
</reference>
<dbReference type="EMBL" id="CM007904">
    <property type="protein sequence ID" value="OTF96054.1"/>
    <property type="molecule type" value="Genomic_DNA"/>
</dbReference>
<proteinExistence type="predicted"/>
<dbReference type="AlphaFoldDB" id="A0A251SB36"/>
<evidence type="ECO:0000256" key="1">
    <source>
        <dbReference type="SAM" id="Phobius"/>
    </source>
</evidence>
<dbReference type="Proteomes" id="UP000215914">
    <property type="component" value="Chromosome 15"/>
</dbReference>
<keyword evidence="4" id="KW-1185">Reference proteome</keyword>
<name>A0A251SB36_HELAN</name>
<accession>A0A251SB36</accession>
<evidence type="ECO:0000313" key="3">
    <source>
        <dbReference type="EMBL" id="OTF96054.1"/>
    </source>
</evidence>
<keyword evidence="1" id="KW-1133">Transmembrane helix</keyword>
<reference evidence="2" key="3">
    <citation type="submission" date="2020-06" db="EMBL/GenBank/DDBJ databases">
        <title>Helianthus annuus Genome sequencing and assembly Release 2.</title>
        <authorList>
            <person name="Gouzy J."/>
            <person name="Langlade N."/>
            <person name="Munos S."/>
        </authorList>
    </citation>
    <scope>NUCLEOTIDE SEQUENCE</scope>
    <source>
        <tissue evidence="2">Leaves</tissue>
    </source>
</reference>
<dbReference type="InParanoid" id="A0A251SB36"/>
<gene>
    <name evidence="3" type="ORF">HannXRQ_Chr15g0489871</name>
    <name evidence="2" type="ORF">HanXRQr2_Chr15g0712141</name>
</gene>